<dbReference type="Proteomes" id="UP001054945">
    <property type="component" value="Unassembled WGS sequence"/>
</dbReference>
<dbReference type="AlphaFoldDB" id="A0AAV4YBS3"/>
<feature type="region of interest" description="Disordered" evidence="1">
    <location>
        <begin position="1"/>
        <end position="41"/>
    </location>
</feature>
<evidence type="ECO:0000313" key="3">
    <source>
        <dbReference type="Proteomes" id="UP001054945"/>
    </source>
</evidence>
<dbReference type="EMBL" id="BPLR01019001">
    <property type="protein sequence ID" value="GIZ03836.1"/>
    <property type="molecule type" value="Genomic_DNA"/>
</dbReference>
<reference evidence="2 3" key="1">
    <citation type="submission" date="2021-06" db="EMBL/GenBank/DDBJ databases">
        <title>Caerostris extrusa draft genome.</title>
        <authorList>
            <person name="Kono N."/>
            <person name="Arakawa K."/>
        </authorList>
    </citation>
    <scope>NUCLEOTIDE SEQUENCE [LARGE SCALE GENOMIC DNA]</scope>
</reference>
<sequence>MLPPFPPVKTNPTPLNLTKHKGMRSYSAMGKTPADRKGTSADSDVLYSLPITSLNSLNLPAIKIPPYNLRNECRYKLCLGNIAHPKC</sequence>
<accession>A0AAV4YBS3</accession>
<evidence type="ECO:0000256" key="1">
    <source>
        <dbReference type="SAM" id="MobiDB-lite"/>
    </source>
</evidence>
<proteinExistence type="predicted"/>
<protein>
    <submittedName>
        <fullName evidence="2">Uncharacterized protein</fullName>
    </submittedName>
</protein>
<comment type="caution">
    <text evidence="2">The sequence shown here is derived from an EMBL/GenBank/DDBJ whole genome shotgun (WGS) entry which is preliminary data.</text>
</comment>
<evidence type="ECO:0000313" key="2">
    <source>
        <dbReference type="EMBL" id="GIZ03836.1"/>
    </source>
</evidence>
<gene>
    <name evidence="2" type="ORF">CEXT_645751</name>
</gene>
<name>A0AAV4YBS3_CAEEX</name>
<organism evidence="2 3">
    <name type="scientific">Caerostris extrusa</name>
    <name type="common">Bark spider</name>
    <name type="synonym">Caerostris bankana</name>
    <dbReference type="NCBI Taxonomy" id="172846"/>
    <lineage>
        <taxon>Eukaryota</taxon>
        <taxon>Metazoa</taxon>
        <taxon>Ecdysozoa</taxon>
        <taxon>Arthropoda</taxon>
        <taxon>Chelicerata</taxon>
        <taxon>Arachnida</taxon>
        <taxon>Araneae</taxon>
        <taxon>Araneomorphae</taxon>
        <taxon>Entelegynae</taxon>
        <taxon>Araneoidea</taxon>
        <taxon>Araneidae</taxon>
        <taxon>Caerostris</taxon>
    </lineage>
</organism>
<keyword evidence="3" id="KW-1185">Reference proteome</keyword>